<dbReference type="Proteomes" id="UP000261620">
    <property type="component" value="Unplaced"/>
</dbReference>
<proteinExistence type="predicted"/>
<reference evidence="2" key="2">
    <citation type="submission" date="2025-09" db="UniProtKB">
        <authorList>
            <consortium name="Ensembl"/>
        </authorList>
    </citation>
    <scope>IDENTIFICATION</scope>
</reference>
<sequence>KSDTRIERTTKARRKTNGPQVLVCVSAYVVVGILQIRGTAAGRDKGRAGCYFPLILMLFISLV</sequence>
<keyword evidence="1" id="KW-0472">Membrane</keyword>
<dbReference type="Ensembl" id="ENSMMOT00000007209.1">
    <property type="protein sequence ID" value="ENSMMOP00000007075.1"/>
    <property type="gene ID" value="ENSMMOG00000005501.1"/>
</dbReference>
<keyword evidence="3" id="KW-1185">Reference proteome</keyword>
<evidence type="ECO:0000313" key="3">
    <source>
        <dbReference type="Proteomes" id="UP000261620"/>
    </source>
</evidence>
<feature type="transmembrane region" description="Helical" evidence="1">
    <location>
        <begin position="21"/>
        <end position="40"/>
    </location>
</feature>
<accession>A0A3Q4ARB8</accession>
<evidence type="ECO:0000313" key="2">
    <source>
        <dbReference type="Ensembl" id="ENSMMOP00000007075.1"/>
    </source>
</evidence>
<keyword evidence="1" id="KW-1133">Transmembrane helix</keyword>
<name>A0A3Q4ARB8_MOLML</name>
<reference evidence="2" key="1">
    <citation type="submission" date="2025-08" db="UniProtKB">
        <authorList>
            <consortium name="Ensembl"/>
        </authorList>
    </citation>
    <scope>IDENTIFICATION</scope>
</reference>
<dbReference type="AlphaFoldDB" id="A0A3Q4ARB8"/>
<keyword evidence="1" id="KW-0812">Transmembrane</keyword>
<evidence type="ECO:0000256" key="1">
    <source>
        <dbReference type="SAM" id="Phobius"/>
    </source>
</evidence>
<organism evidence="2 3">
    <name type="scientific">Mola mola</name>
    <name type="common">Ocean sunfish</name>
    <name type="synonym">Tetraodon mola</name>
    <dbReference type="NCBI Taxonomy" id="94237"/>
    <lineage>
        <taxon>Eukaryota</taxon>
        <taxon>Metazoa</taxon>
        <taxon>Chordata</taxon>
        <taxon>Craniata</taxon>
        <taxon>Vertebrata</taxon>
        <taxon>Euteleostomi</taxon>
        <taxon>Actinopterygii</taxon>
        <taxon>Neopterygii</taxon>
        <taxon>Teleostei</taxon>
        <taxon>Neoteleostei</taxon>
        <taxon>Acanthomorphata</taxon>
        <taxon>Eupercaria</taxon>
        <taxon>Tetraodontiformes</taxon>
        <taxon>Molidae</taxon>
        <taxon>Mola</taxon>
    </lineage>
</organism>
<protein>
    <submittedName>
        <fullName evidence="2">Uncharacterized protein</fullName>
    </submittedName>
</protein>